<comment type="cofactor">
    <cofactor evidence="3">
        <name>Mg(2+)</name>
        <dbReference type="ChEBI" id="CHEBI:18420"/>
    </cofactor>
</comment>
<evidence type="ECO:0000256" key="14">
    <source>
        <dbReference type="ARBA" id="ARBA00022912"/>
    </source>
</evidence>
<dbReference type="Pfam" id="PF00512">
    <property type="entry name" value="HisKA"/>
    <property type="match status" value="1"/>
</dbReference>
<evidence type="ECO:0000256" key="5">
    <source>
        <dbReference type="ARBA" id="ARBA00012438"/>
    </source>
</evidence>
<keyword evidence="10 25" id="KW-0418">Kinase</keyword>
<keyword evidence="26" id="KW-1185">Reference proteome</keyword>
<keyword evidence="13" id="KW-0460">Magnesium</keyword>
<feature type="coiled-coil region" evidence="21">
    <location>
        <begin position="249"/>
        <end position="276"/>
    </location>
</feature>
<dbReference type="OrthoDB" id="9804645at2"/>
<keyword evidence="18" id="KW-0464">Manganese</keyword>
<dbReference type="GO" id="GO:0004721">
    <property type="term" value="F:phosphoprotein phosphatase activity"/>
    <property type="evidence" value="ECO:0007669"/>
    <property type="project" value="UniProtKB-KW"/>
</dbReference>
<feature type="transmembrane region" description="Helical" evidence="22">
    <location>
        <begin position="161"/>
        <end position="181"/>
    </location>
</feature>
<dbReference type="Pfam" id="PF00672">
    <property type="entry name" value="HAMP"/>
    <property type="match status" value="1"/>
</dbReference>
<dbReference type="InterPro" id="IPR005467">
    <property type="entry name" value="His_kinase_dom"/>
</dbReference>
<dbReference type="InterPro" id="IPR004358">
    <property type="entry name" value="Sig_transdc_His_kin-like_C"/>
</dbReference>
<evidence type="ECO:0000313" key="26">
    <source>
        <dbReference type="Proteomes" id="UP000286934"/>
    </source>
</evidence>
<evidence type="ECO:0000256" key="4">
    <source>
        <dbReference type="ARBA" id="ARBA00004651"/>
    </source>
</evidence>
<evidence type="ECO:0000256" key="11">
    <source>
        <dbReference type="ARBA" id="ARBA00022801"/>
    </source>
</evidence>
<dbReference type="GO" id="GO:0000155">
    <property type="term" value="F:phosphorelay sensor kinase activity"/>
    <property type="evidence" value="ECO:0007669"/>
    <property type="project" value="InterPro"/>
</dbReference>
<dbReference type="Gene3D" id="3.30.565.10">
    <property type="entry name" value="Histidine kinase-like ATPase, C-terminal domain"/>
    <property type="match status" value="1"/>
</dbReference>
<reference evidence="26" key="1">
    <citation type="journal article" date="2018" name="Front. Microbiol.">
        <title>Genome-Based Analysis Reveals the Taxonomy and Diversity of the Family Idiomarinaceae.</title>
        <authorList>
            <person name="Liu Y."/>
            <person name="Lai Q."/>
            <person name="Shao Z."/>
        </authorList>
    </citation>
    <scope>NUCLEOTIDE SEQUENCE [LARGE SCALE GENOMIC DNA]</scope>
    <source>
        <strain evidence="26">AIS</strain>
    </source>
</reference>
<evidence type="ECO:0000256" key="8">
    <source>
        <dbReference type="ARBA" id="ARBA00022679"/>
    </source>
</evidence>
<keyword evidence="15" id="KW-0902">Two-component regulatory system</keyword>
<evidence type="ECO:0000259" key="24">
    <source>
        <dbReference type="PROSITE" id="PS50885"/>
    </source>
</evidence>
<proteinExistence type="predicted"/>
<evidence type="ECO:0000256" key="22">
    <source>
        <dbReference type="SAM" id="Phobius"/>
    </source>
</evidence>
<dbReference type="AlphaFoldDB" id="A0A432WT18"/>
<dbReference type="EC" id="2.7.13.3" evidence="5"/>
<keyword evidence="11" id="KW-0378">Hydrolase</keyword>
<keyword evidence="22" id="KW-1133">Transmembrane helix</keyword>
<evidence type="ECO:0000256" key="18">
    <source>
        <dbReference type="ARBA" id="ARBA00023211"/>
    </source>
</evidence>
<evidence type="ECO:0000256" key="1">
    <source>
        <dbReference type="ARBA" id="ARBA00000085"/>
    </source>
</evidence>
<evidence type="ECO:0000256" key="7">
    <source>
        <dbReference type="ARBA" id="ARBA00022553"/>
    </source>
</evidence>
<gene>
    <name evidence="25" type="ORF">CWE13_08745</name>
</gene>
<evidence type="ECO:0000256" key="9">
    <source>
        <dbReference type="ARBA" id="ARBA00022741"/>
    </source>
</evidence>
<dbReference type="PROSITE" id="PS50109">
    <property type="entry name" value="HIS_KIN"/>
    <property type="match status" value="1"/>
</dbReference>
<dbReference type="CDD" id="cd00082">
    <property type="entry name" value="HisKA"/>
    <property type="match status" value="1"/>
</dbReference>
<dbReference type="Gene3D" id="1.10.287.130">
    <property type="match status" value="1"/>
</dbReference>
<dbReference type="SUPFAM" id="SSF158472">
    <property type="entry name" value="HAMP domain-like"/>
    <property type="match status" value="1"/>
</dbReference>
<dbReference type="InterPro" id="IPR003660">
    <property type="entry name" value="HAMP_dom"/>
</dbReference>
<dbReference type="RefSeq" id="WP_126807787.1">
    <property type="nucleotide sequence ID" value="NZ_PIPP01000003.1"/>
</dbReference>
<evidence type="ECO:0000256" key="6">
    <source>
        <dbReference type="ARBA" id="ARBA00022475"/>
    </source>
</evidence>
<keyword evidence="21" id="KW-0175">Coiled coil</keyword>
<comment type="cofactor">
    <cofactor evidence="2">
        <name>Mn(2+)</name>
        <dbReference type="ChEBI" id="CHEBI:29035"/>
    </cofactor>
</comment>
<dbReference type="InterPro" id="IPR036097">
    <property type="entry name" value="HisK_dim/P_sf"/>
</dbReference>
<dbReference type="SUPFAM" id="SSF47384">
    <property type="entry name" value="Homodimeric domain of signal transducing histidine kinase"/>
    <property type="match status" value="1"/>
</dbReference>
<name>A0A432WT18_9GAMM</name>
<keyword evidence="7" id="KW-0597">Phosphoprotein</keyword>
<protein>
    <recommendedName>
        <fullName evidence="19">Signal transduction histidine-protein kinase/phosphatase MprB</fullName>
        <ecNumber evidence="5">2.7.13.3</ecNumber>
    </recommendedName>
    <alternativeName>
        <fullName evidence="20">Mycobacterial persistence regulator B</fullName>
    </alternativeName>
</protein>
<keyword evidence="22" id="KW-0812">Transmembrane</keyword>
<dbReference type="GO" id="GO:0005886">
    <property type="term" value="C:plasma membrane"/>
    <property type="evidence" value="ECO:0007669"/>
    <property type="project" value="UniProtKB-SubCell"/>
</dbReference>
<keyword evidence="17" id="KW-0843">Virulence</keyword>
<evidence type="ECO:0000256" key="10">
    <source>
        <dbReference type="ARBA" id="ARBA00022777"/>
    </source>
</evidence>
<dbReference type="PANTHER" id="PTHR44936:SF9">
    <property type="entry name" value="SENSOR PROTEIN CREC"/>
    <property type="match status" value="1"/>
</dbReference>
<evidence type="ECO:0000256" key="17">
    <source>
        <dbReference type="ARBA" id="ARBA00023026"/>
    </source>
</evidence>
<dbReference type="Pfam" id="PF02518">
    <property type="entry name" value="HATPase_c"/>
    <property type="match status" value="1"/>
</dbReference>
<feature type="transmembrane region" description="Helical" evidence="22">
    <location>
        <begin position="12"/>
        <end position="38"/>
    </location>
</feature>
<accession>A0A432WT18</accession>
<keyword evidence="22" id="KW-0472">Membrane</keyword>
<evidence type="ECO:0000256" key="21">
    <source>
        <dbReference type="SAM" id="Coils"/>
    </source>
</evidence>
<evidence type="ECO:0000256" key="19">
    <source>
        <dbReference type="ARBA" id="ARBA00040454"/>
    </source>
</evidence>
<dbReference type="InterPro" id="IPR003661">
    <property type="entry name" value="HisK_dim/P_dom"/>
</dbReference>
<keyword evidence="8" id="KW-0808">Transferase</keyword>
<dbReference type="EMBL" id="PIPP01000003">
    <property type="protein sequence ID" value="RUO36922.1"/>
    <property type="molecule type" value="Genomic_DNA"/>
</dbReference>
<comment type="caution">
    <text evidence="25">The sequence shown here is derived from an EMBL/GenBank/DDBJ whole genome shotgun (WGS) entry which is preliminary data.</text>
</comment>
<dbReference type="PRINTS" id="PR00344">
    <property type="entry name" value="BCTRLSENSOR"/>
</dbReference>
<comment type="subcellular location">
    <subcellularLocation>
        <location evidence="4">Cell membrane</location>
        <topology evidence="4">Multi-pass membrane protein</topology>
    </subcellularLocation>
</comment>
<organism evidence="25 26">
    <name type="scientific">Aliidiomarina shirensis</name>
    <dbReference type="NCBI Taxonomy" id="1048642"/>
    <lineage>
        <taxon>Bacteria</taxon>
        <taxon>Pseudomonadati</taxon>
        <taxon>Pseudomonadota</taxon>
        <taxon>Gammaproteobacteria</taxon>
        <taxon>Alteromonadales</taxon>
        <taxon>Idiomarinaceae</taxon>
        <taxon>Aliidiomarina</taxon>
    </lineage>
</organism>
<feature type="domain" description="Histidine kinase" evidence="23">
    <location>
        <begin position="240"/>
        <end position="457"/>
    </location>
</feature>
<comment type="catalytic activity">
    <reaction evidence="1">
        <text>ATP + protein L-histidine = ADP + protein N-phospho-L-histidine.</text>
        <dbReference type="EC" id="2.7.13.3"/>
    </reaction>
</comment>
<evidence type="ECO:0000256" key="13">
    <source>
        <dbReference type="ARBA" id="ARBA00022842"/>
    </source>
</evidence>
<evidence type="ECO:0000259" key="23">
    <source>
        <dbReference type="PROSITE" id="PS50109"/>
    </source>
</evidence>
<keyword evidence="6" id="KW-1003">Cell membrane</keyword>
<dbReference type="Proteomes" id="UP000286934">
    <property type="component" value="Unassembled WGS sequence"/>
</dbReference>
<keyword evidence="12" id="KW-0067">ATP-binding</keyword>
<dbReference type="SMART" id="SM00387">
    <property type="entry name" value="HATPase_c"/>
    <property type="match status" value="1"/>
</dbReference>
<sequence>MLQRRTQWYQSLTIRLLAIFWALILLTAIAAFSVVLYLSRPPGPAPMAADFQRALAPILNHSSSVGMIQPGRLLVGDYRVVAVDSPENTDIEYTPGMGQTEVGAAFNILQNNEPMQVIVAERTFAGPLDSSAGRVVMSRSATDDELAALVANEDQDWMPRLILLSFAASFLGALILGWWFVRPLKQLRNATREIAAGSAKPNLARLPKRKDELGELARTMRSTAIELANSRDAQRRLLSDVSHELRSPLARLQVALDLMETEALKADRNYVQLNKDIYRLGSIIDSILWLSRLENGLDKLVKGPVDISAMLEELRSDLYFLQYGKDQESWDGRLQLPEKDIPELETDGVLLRLVLENLVRNGFQYGPENGSVSVHAEEQNGWLAITVHDEGPGVPEDKLSKMFEPFFRGDPSRHHGAGVGLGLALCQRATAVLDGHIKAINHPAGGLAVTVSLPIAN</sequence>
<keyword evidence="16" id="KW-0346">Stress response</keyword>
<dbReference type="SMART" id="SM00304">
    <property type="entry name" value="HAMP"/>
    <property type="match status" value="1"/>
</dbReference>
<dbReference type="InterPro" id="IPR003594">
    <property type="entry name" value="HATPase_dom"/>
</dbReference>
<feature type="domain" description="HAMP" evidence="24">
    <location>
        <begin position="178"/>
        <end position="232"/>
    </location>
</feature>
<dbReference type="GO" id="GO:0005524">
    <property type="term" value="F:ATP binding"/>
    <property type="evidence" value="ECO:0007669"/>
    <property type="project" value="UniProtKB-KW"/>
</dbReference>
<dbReference type="PROSITE" id="PS50885">
    <property type="entry name" value="HAMP"/>
    <property type="match status" value="1"/>
</dbReference>
<dbReference type="CDD" id="cd06225">
    <property type="entry name" value="HAMP"/>
    <property type="match status" value="1"/>
</dbReference>
<dbReference type="InterPro" id="IPR050980">
    <property type="entry name" value="2C_sensor_his_kinase"/>
</dbReference>
<dbReference type="PANTHER" id="PTHR44936">
    <property type="entry name" value="SENSOR PROTEIN CREC"/>
    <property type="match status" value="1"/>
</dbReference>
<dbReference type="Gene3D" id="6.10.340.10">
    <property type="match status" value="1"/>
</dbReference>
<evidence type="ECO:0000313" key="25">
    <source>
        <dbReference type="EMBL" id="RUO36922.1"/>
    </source>
</evidence>
<evidence type="ECO:0000256" key="16">
    <source>
        <dbReference type="ARBA" id="ARBA00023016"/>
    </source>
</evidence>
<dbReference type="SMART" id="SM00388">
    <property type="entry name" value="HisKA"/>
    <property type="match status" value="1"/>
</dbReference>
<dbReference type="InterPro" id="IPR036890">
    <property type="entry name" value="HATPase_C_sf"/>
</dbReference>
<evidence type="ECO:0000256" key="12">
    <source>
        <dbReference type="ARBA" id="ARBA00022840"/>
    </source>
</evidence>
<keyword evidence="9" id="KW-0547">Nucleotide-binding</keyword>
<evidence type="ECO:0000256" key="20">
    <source>
        <dbReference type="ARBA" id="ARBA00041776"/>
    </source>
</evidence>
<evidence type="ECO:0000256" key="2">
    <source>
        <dbReference type="ARBA" id="ARBA00001936"/>
    </source>
</evidence>
<evidence type="ECO:0000256" key="3">
    <source>
        <dbReference type="ARBA" id="ARBA00001946"/>
    </source>
</evidence>
<keyword evidence="14" id="KW-0904">Protein phosphatase</keyword>
<dbReference type="SUPFAM" id="SSF55874">
    <property type="entry name" value="ATPase domain of HSP90 chaperone/DNA topoisomerase II/histidine kinase"/>
    <property type="match status" value="1"/>
</dbReference>
<evidence type="ECO:0000256" key="15">
    <source>
        <dbReference type="ARBA" id="ARBA00023012"/>
    </source>
</evidence>